<dbReference type="AlphaFoldDB" id="A0A5E4CA46"/>
<dbReference type="SUPFAM" id="SSF52047">
    <property type="entry name" value="RNI-like"/>
    <property type="match status" value="1"/>
</dbReference>
<evidence type="ECO:0000313" key="3">
    <source>
        <dbReference type="EMBL" id="VTJ78797.1"/>
    </source>
</evidence>
<name>A0A5E4CA46_MARMO</name>
<sequence length="110" mass="12088">MKQGDANEQILQQAESWVETIIRRLLKTPLEALSITNCQLSDPDWNDLSGVSKPRPANTPDAMGQQIEEFQSEPLVILLENAAATLETLNLQDCGITNSQLQAILPVLSC</sequence>
<organism evidence="3 4">
    <name type="scientific">Marmota monax</name>
    <name type="common">Woodchuck</name>
    <dbReference type="NCBI Taxonomy" id="9995"/>
    <lineage>
        <taxon>Eukaryota</taxon>
        <taxon>Metazoa</taxon>
        <taxon>Chordata</taxon>
        <taxon>Craniata</taxon>
        <taxon>Vertebrata</taxon>
        <taxon>Euteleostomi</taxon>
        <taxon>Mammalia</taxon>
        <taxon>Eutheria</taxon>
        <taxon>Euarchontoglires</taxon>
        <taxon>Glires</taxon>
        <taxon>Rodentia</taxon>
        <taxon>Sciuromorpha</taxon>
        <taxon>Sciuridae</taxon>
        <taxon>Xerinae</taxon>
        <taxon>Marmotini</taxon>
        <taxon>Marmota</taxon>
    </lineage>
</organism>
<dbReference type="PANTHER" id="PTHR14224:SF19">
    <property type="entry name" value="PRAME FAMILY MEMBER 11-RELATED"/>
    <property type="match status" value="1"/>
</dbReference>
<keyword evidence="2" id="KW-0677">Repeat</keyword>
<comment type="caution">
    <text evidence="3">The sequence shown here is derived from an EMBL/GenBank/DDBJ whole genome shotgun (WGS) entry which is preliminary data.</text>
</comment>
<keyword evidence="4" id="KW-1185">Reference proteome</keyword>
<dbReference type="InterPro" id="IPR050694">
    <property type="entry name" value="LRRC14/PRAME"/>
</dbReference>
<gene>
    <name evidence="3" type="ORF">MONAX_5E042043</name>
</gene>
<accession>A0A5E4CA46</accession>
<evidence type="ECO:0000256" key="1">
    <source>
        <dbReference type="ARBA" id="ARBA00022614"/>
    </source>
</evidence>
<dbReference type="PANTHER" id="PTHR14224">
    <property type="entry name" value="SIMILAR TO PREFERENTIALLY EXPRESSED ANTIGEN IN MELANOMA-LIKE 3"/>
    <property type="match status" value="1"/>
</dbReference>
<reference evidence="3" key="1">
    <citation type="submission" date="2019-04" db="EMBL/GenBank/DDBJ databases">
        <authorList>
            <person name="Alioto T."/>
            <person name="Alioto T."/>
        </authorList>
    </citation>
    <scope>NUCLEOTIDE SEQUENCE [LARGE SCALE GENOMIC DNA]</scope>
</reference>
<dbReference type="InterPro" id="IPR032675">
    <property type="entry name" value="LRR_dom_sf"/>
</dbReference>
<dbReference type="GO" id="GO:0005737">
    <property type="term" value="C:cytoplasm"/>
    <property type="evidence" value="ECO:0007669"/>
    <property type="project" value="TreeGrafter"/>
</dbReference>
<evidence type="ECO:0000313" key="4">
    <source>
        <dbReference type="Proteomes" id="UP000335636"/>
    </source>
</evidence>
<evidence type="ECO:0000256" key="2">
    <source>
        <dbReference type="ARBA" id="ARBA00022737"/>
    </source>
</evidence>
<proteinExistence type="predicted"/>
<protein>
    <submittedName>
        <fullName evidence="3">Uncharacterized protein</fullName>
    </submittedName>
</protein>
<dbReference type="Proteomes" id="UP000335636">
    <property type="component" value="Unassembled WGS sequence"/>
</dbReference>
<keyword evidence="1" id="KW-0433">Leucine-rich repeat</keyword>
<dbReference type="Gene3D" id="3.80.10.10">
    <property type="entry name" value="Ribonuclease Inhibitor"/>
    <property type="match status" value="1"/>
</dbReference>
<dbReference type="EMBL" id="CABDUW010001125">
    <property type="protein sequence ID" value="VTJ78797.1"/>
    <property type="molecule type" value="Genomic_DNA"/>
</dbReference>